<dbReference type="PANTHER" id="PTHR11247">
    <property type="entry name" value="PALMITOYL-PROTEIN THIOESTERASE/DOLICHYLDIPHOSPHATASE 1"/>
    <property type="match status" value="1"/>
</dbReference>
<dbReference type="PANTHER" id="PTHR11247:SF40">
    <property type="entry name" value="LIPID PHOSPHATE PHOSPHATASE EPSILON 1, CHLOROPLASTIC"/>
    <property type="match status" value="1"/>
</dbReference>
<dbReference type="GO" id="GO:0008195">
    <property type="term" value="F:phosphatidate phosphatase activity"/>
    <property type="evidence" value="ECO:0000318"/>
    <property type="project" value="GO_Central"/>
</dbReference>
<feature type="transmembrane region" description="Helical" evidence="2">
    <location>
        <begin position="220"/>
        <end position="238"/>
    </location>
</feature>
<feature type="transmembrane region" description="Helical" evidence="2">
    <location>
        <begin position="192"/>
        <end position="208"/>
    </location>
</feature>
<dbReference type="OrthoDB" id="302705at2759"/>
<dbReference type="Pfam" id="PF01569">
    <property type="entry name" value="PAP2"/>
    <property type="match status" value="1"/>
</dbReference>
<dbReference type="Gramene" id="Manes.02G096600.1.v8.1">
    <property type="protein sequence ID" value="Manes.02G096600.1.v8.1.CDS"/>
    <property type="gene ID" value="Manes.02G096600.v8.1"/>
</dbReference>
<keyword evidence="1" id="KW-0378">Hydrolase</keyword>
<keyword evidence="2" id="KW-0472">Membrane</keyword>
<evidence type="ECO:0000259" key="3">
    <source>
        <dbReference type="Pfam" id="PF01569"/>
    </source>
</evidence>
<dbReference type="InterPro" id="IPR036938">
    <property type="entry name" value="PAP2/HPO_sf"/>
</dbReference>
<name>A0A2C9WCD7_MANES</name>
<comment type="caution">
    <text evidence="4">The sequence shown here is derived from an EMBL/GenBank/DDBJ whole genome shotgun (WGS) entry which is preliminary data.</text>
</comment>
<evidence type="ECO:0000313" key="5">
    <source>
        <dbReference type="Proteomes" id="UP000091857"/>
    </source>
</evidence>
<evidence type="ECO:0000313" key="4">
    <source>
        <dbReference type="EMBL" id="OAY57435.1"/>
    </source>
</evidence>
<keyword evidence="2" id="KW-0812">Transmembrane</keyword>
<dbReference type="Proteomes" id="UP000091857">
    <property type="component" value="Chromosome 2"/>
</dbReference>
<evidence type="ECO:0000256" key="2">
    <source>
        <dbReference type="SAM" id="Phobius"/>
    </source>
</evidence>
<gene>
    <name evidence="4" type="ORF">MANES_02G096600v8</name>
</gene>
<keyword evidence="5" id="KW-1185">Reference proteome</keyword>
<sequence length="280" mass="31471">MVAATALLHKPTFTPSLSYPSNPRTFTPTLLLRLPASSFGFFGGVVSKKRVSKTSMTELVKTYAFRDGDGEKSVKMLQQEALVKEPSGFPSQFTPEGLERTLNRLSKWFVSFLFGAVILWRHDAESMWIAMGSVLNALLSVTLKRIFNQERPFPSANSEPGMPSSHAQSIFYTVVFSILSVTEWFGVNEYTLIINSFTLALGSYFSWLRVSQRYHTASQVAVGAIVGSLFSFLWYWSWHSIVLEAFVSSFTVRVIIILAASAFCLGFALYVLRHWLKDDE</sequence>
<dbReference type="InterPro" id="IPR000326">
    <property type="entry name" value="PAP2/HPO"/>
</dbReference>
<feature type="transmembrane region" description="Helical" evidence="2">
    <location>
        <begin position="250"/>
        <end position="272"/>
    </location>
</feature>
<protein>
    <recommendedName>
        <fullName evidence="3">Phosphatidic acid phosphatase type 2/haloperoxidase domain-containing protein</fullName>
    </recommendedName>
</protein>
<accession>A0A2C9WCD7</accession>
<organism evidence="4 5">
    <name type="scientific">Manihot esculenta</name>
    <name type="common">Cassava</name>
    <name type="synonym">Jatropha manihot</name>
    <dbReference type="NCBI Taxonomy" id="3983"/>
    <lineage>
        <taxon>Eukaryota</taxon>
        <taxon>Viridiplantae</taxon>
        <taxon>Streptophyta</taxon>
        <taxon>Embryophyta</taxon>
        <taxon>Tracheophyta</taxon>
        <taxon>Spermatophyta</taxon>
        <taxon>Magnoliopsida</taxon>
        <taxon>eudicotyledons</taxon>
        <taxon>Gunneridae</taxon>
        <taxon>Pentapetalae</taxon>
        <taxon>rosids</taxon>
        <taxon>fabids</taxon>
        <taxon>Malpighiales</taxon>
        <taxon>Euphorbiaceae</taxon>
        <taxon>Crotonoideae</taxon>
        <taxon>Manihoteae</taxon>
        <taxon>Manihot</taxon>
    </lineage>
</organism>
<keyword evidence="2" id="KW-1133">Transmembrane helix</keyword>
<dbReference type="EMBL" id="CM004388">
    <property type="protein sequence ID" value="OAY57435.1"/>
    <property type="molecule type" value="Genomic_DNA"/>
</dbReference>
<dbReference type="Gene3D" id="1.20.144.10">
    <property type="entry name" value="Phosphatidic acid phosphatase type 2/haloperoxidase"/>
    <property type="match status" value="1"/>
</dbReference>
<feature type="domain" description="Phosphatidic acid phosphatase type 2/haloperoxidase" evidence="3">
    <location>
        <begin position="134"/>
        <end position="238"/>
    </location>
</feature>
<dbReference type="GO" id="GO:0009507">
    <property type="term" value="C:chloroplast"/>
    <property type="evidence" value="ECO:0000318"/>
    <property type="project" value="GO_Central"/>
</dbReference>
<proteinExistence type="predicted"/>
<evidence type="ECO:0000256" key="1">
    <source>
        <dbReference type="ARBA" id="ARBA00022801"/>
    </source>
</evidence>
<dbReference type="AlphaFoldDB" id="A0A2C9WCD7"/>
<dbReference type="SUPFAM" id="SSF48317">
    <property type="entry name" value="Acid phosphatase/Vanadium-dependent haloperoxidase"/>
    <property type="match status" value="1"/>
</dbReference>
<dbReference type="STRING" id="3983.A0A2C9WCD7"/>
<dbReference type="GO" id="GO:0006651">
    <property type="term" value="P:diacylglycerol biosynthetic process"/>
    <property type="evidence" value="ECO:0000318"/>
    <property type="project" value="GO_Central"/>
</dbReference>
<reference evidence="5" key="1">
    <citation type="journal article" date="2016" name="Nat. Biotechnol.">
        <title>Sequencing wild and cultivated cassava and related species reveals extensive interspecific hybridization and genetic diversity.</title>
        <authorList>
            <person name="Bredeson J.V."/>
            <person name="Lyons J.B."/>
            <person name="Prochnik S.E."/>
            <person name="Wu G.A."/>
            <person name="Ha C.M."/>
            <person name="Edsinger-Gonzales E."/>
            <person name="Grimwood J."/>
            <person name="Schmutz J."/>
            <person name="Rabbi I.Y."/>
            <person name="Egesi C."/>
            <person name="Nauluvula P."/>
            <person name="Lebot V."/>
            <person name="Ndunguru J."/>
            <person name="Mkamilo G."/>
            <person name="Bart R.S."/>
            <person name="Setter T.L."/>
            <person name="Gleadow R.M."/>
            <person name="Kulakow P."/>
            <person name="Ferguson M.E."/>
            <person name="Rounsley S."/>
            <person name="Rokhsar D.S."/>
        </authorList>
    </citation>
    <scope>NUCLEOTIDE SEQUENCE [LARGE SCALE GENOMIC DNA]</scope>
    <source>
        <strain evidence="5">cv. AM560-2</strain>
    </source>
</reference>